<dbReference type="Proteomes" id="UP001163324">
    <property type="component" value="Chromosome 4"/>
</dbReference>
<accession>A0ACC0V2G3</accession>
<evidence type="ECO:0000313" key="1">
    <source>
        <dbReference type="EMBL" id="KAI9900610.1"/>
    </source>
</evidence>
<keyword evidence="2" id="KW-1185">Reference proteome</keyword>
<comment type="caution">
    <text evidence="1">The sequence shown here is derived from an EMBL/GenBank/DDBJ whole genome shotgun (WGS) entry which is preliminary data.</text>
</comment>
<dbReference type="EMBL" id="CM047943">
    <property type="protein sequence ID" value="KAI9900610.1"/>
    <property type="molecule type" value="Genomic_DNA"/>
</dbReference>
<evidence type="ECO:0000313" key="2">
    <source>
        <dbReference type="Proteomes" id="UP001163324"/>
    </source>
</evidence>
<proteinExistence type="predicted"/>
<reference evidence="1" key="1">
    <citation type="submission" date="2022-10" db="EMBL/GenBank/DDBJ databases">
        <title>Complete Genome of Trichothecium roseum strain YXFP-22015, a Plant Pathogen Isolated from Citrus.</title>
        <authorList>
            <person name="Wang Y."/>
            <person name="Zhu L."/>
        </authorList>
    </citation>
    <scope>NUCLEOTIDE SEQUENCE</scope>
    <source>
        <strain evidence="1">YXFP-22015</strain>
    </source>
</reference>
<sequence>MTSVLTSTAAHSTGAMTWQERLDEFCRESQLSPPVFQMFSDRRGGRTAWTSKVTIDGQVLSARFWYDGKNINNAKEDAAEQAMLWLTSAY</sequence>
<name>A0ACC0V2G3_9HYPO</name>
<gene>
    <name evidence="1" type="ORF">N3K66_004872</name>
</gene>
<protein>
    <submittedName>
        <fullName evidence="1">Uncharacterized protein</fullName>
    </submittedName>
</protein>
<organism evidence="1 2">
    <name type="scientific">Trichothecium roseum</name>
    <dbReference type="NCBI Taxonomy" id="47278"/>
    <lineage>
        <taxon>Eukaryota</taxon>
        <taxon>Fungi</taxon>
        <taxon>Dikarya</taxon>
        <taxon>Ascomycota</taxon>
        <taxon>Pezizomycotina</taxon>
        <taxon>Sordariomycetes</taxon>
        <taxon>Hypocreomycetidae</taxon>
        <taxon>Hypocreales</taxon>
        <taxon>Hypocreales incertae sedis</taxon>
        <taxon>Trichothecium</taxon>
    </lineage>
</organism>